<reference evidence="2" key="1">
    <citation type="journal article" date="2014" name="Front. Microbiol.">
        <title>High frequency of phylogenetically diverse reductive dehalogenase-homologous genes in deep subseafloor sedimentary metagenomes.</title>
        <authorList>
            <person name="Kawai M."/>
            <person name="Futagami T."/>
            <person name="Toyoda A."/>
            <person name="Takaki Y."/>
            <person name="Nishi S."/>
            <person name="Hori S."/>
            <person name="Arai W."/>
            <person name="Tsubouchi T."/>
            <person name="Morono Y."/>
            <person name="Uchiyama I."/>
            <person name="Ito T."/>
            <person name="Fujiyama A."/>
            <person name="Inagaki F."/>
            <person name="Takami H."/>
        </authorList>
    </citation>
    <scope>NUCLEOTIDE SEQUENCE</scope>
    <source>
        <strain evidence="2">Expedition CK06-06</strain>
    </source>
</reference>
<evidence type="ECO:0000256" key="1">
    <source>
        <dbReference type="SAM" id="Phobius"/>
    </source>
</evidence>
<dbReference type="AlphaFoldDB" id="X0ZXZ7"/>
<comment type="caution">
    <text evidence="2">The sequence shown here is derived from an EMBL/GenBank/DDBJ whole genome shotgun (WGS) entry which is preliminary data.</text>
</comment>
<sequence>MSTIKKAVSYILISLVLIFTVIAVLGIWELINLEQVMIKVIYSLLVIFAASAVILFIFTVLIKEDPKTDS</sequence>
<keyword evidence="1" id="KW-0472">Membrane</keyword>
<proteinExistence type="predicted"/>
<feature type="transmembrane region" description="Helical" evidence="1">
    <location>
        <begin position="40"/>
        <end position="62"/>
    </location>
</feature>
<feature type="transmembrane region" description="Helical" evidence="1">
    <location>
        <begin position="7"/>
        <end position="28"/>
    </location>
</feature>
<accession>X0ZXZ7</accession>
<dbReference type="EMBL" id="BART01018328">
    <property type="protein sequence ID" value="GAG74720.1"/>
    <property type="molecule type" value="Genomic_DNA"/>
</dbReference>
<name>X0ZXZ7_9ZZZZ</name>
<protein>
    <submittedName>
        <fullName evidence="2">Uncharacterized protein</fullName>
    </submittedName>
</protein>
<gene>
    <name evidence="2" type="ORF">S01H4_34611</name>
</gene>
<organism evidence="2">
    <name type="scientific">marine sediment metagenome</name>
    <dbReference type="NCBI Taxonomy" id="412755"/>
    <lineage>
        <taxon>unclassified sequences</taxon>
        <taxon>metagenomes</taxon>
        <taxon>ecological metagenomes</taxon>
    </lineage>
</organism>
<keyword evidence="1" id="KW-0812">Transmembrane</keyword>
<keyword evidence="1" id="KW-1133">Transmembrane helix</keyword>
<evidence type="ECO:0000313" key="2">
    <source>
        <dbReference type="EMBL" id="GAG74720.1"/>
    </source>
</evidence>